<feature type="transmembrane region" description="Helical" evidence="7">
    <location>
        <begin position="68"/>
        <end position="84"/>
    </location>
</feature>
<evidence type="ECO:0000259" key="8">
    <source>
        <dbReference type="Pfam" id="PF03458"/>
    </source>
</evidence>
<feature type="transmembrane region" description="Helical" evidence="7">
    <location>
        <begin position="179"/>
        <end position="199"/>
    </location>
</feature>
<evidence type="ECO:0000256" key="6">
    <source>
        <dbReference type="ARBA" id="ARBA00023136"/>
    </source>
</evidence>
<proteinExistence type="inferred from homology"/>
<protein>
    <recommendedName>
        <fullName evidence="8">Glycine transporter domain-containing protein</fullName>
    </recommendedName>
</protein>
<sequence>MTPEPPLLLVLDLAGTFVFGLNGAMTAVRAARLDVVGVVTLGMMTALGGGVVRDLIIGAVPPATFRDWRYFTLAFAGGLIAFALSRKLSRLETPIVVLDAIGLSVFAVIGANKAMTFGLGIAPAILLGVVTAVGGGTLRDTLVGQIPTVLRSELYAIPALVASAITVAAIRLGCYGLPAALAAAGVCFIIRMVGVRFGLNAPSPPGSQAD</sequence>
<accession>A0A1X2ERV2</accession>
<feature type="transmembrane region" description="Helical" evidence="7">
    <location>
        <begin position="96"/>
        <end position="115"/>
    </location>
</feature>
<keyword evidence="4 7" id="KW-0812">Transmembrane</keyword>
<name>A0A1X2ERV2_MYCSZ</name>
<evidence type="ECO:0000256" key="1">
    <source>
        <dbReference type="ARBA" id="ARBA00004651"/>
    </source>
</evidence>
<evidence type="ECO:0000313" key="10">
    <source>
        <dbReference type="Proteomes" id="UP000193317"/>
    </source>
</evidence>
<dbReference type="Proteomes" id="UP000193317">
    <property type="component" value="Unassembled WGS sequence"/>
</dbReference>
<feature type="transmembrane region" description="Helical" evidence="7">
    <location>
        <begin position="6"/>
        <end position="28"/>
    </location>
</feature>
<feature type="transmembrane region" description="Helical" evidence="7">
    <location>
        <begin position="121"/>
        <end position="142"/>
    </location>
</feature>
<evidence type="ECO:0000256" key="4">
    <source>
        <dbReference type="ARBA" id="ARBA00022692"/>
    </source>
</evidence>
<evidence type="ECO:0000256" key="7">
    <source>
        <dbReference type="SAM" id="Phobius"/>
    </source>
</evidence>
<dbReference type="Pfam" id="PF03458">
    <property type="entry name" value="Gly_transporter"/>
    <property type="match status" value="2"/>
</dbReference>
<dbReference type="GO" id="GO:0005886">
    <property type="term" value="C:plasma membrane"/>
    <property type="evidence" value="ECO:0007669"/>
    <property type="project" value="UniProtKB-SubCell"/>
</dbReference>
<evidence type="ECO:0000256" key="5">
    <source>
        <dbReference type="ARBA" id="ARBA00022989"/>
    </source>
</evidence>
<comment type="subcellular location">
    <subcellularLocation>
        <location evidence="1">Cell membrane</location>
        <topology evidence="1">Multi-pass membrane protein</topology>
    </subcellularLocation>
</comment>
<reference evidence="9 10" key="1">
    <citation type="submission" date="2016-01" db="EMBL/GenBank/DDBJ databases">
        <title>The new phylogeny of the genus Mycobacterium.</title>
        <authorList>
            <person name="Tarcisio F."/>
            <person name="Conor M."/>
            <person name="Antonella G."/>
            <person name="Elisabetta G."/>
            <person name="Giulia F.S."/>
            <person name="Sara T."/>
            <person name="Anna F."/>
            <person name="Clotilde B."/>
            <person name="Roberto B."/>
            <person name="Veronica D.S."/>
            <person name="Fabio R."/>
            <person name="Monica P."/>
            <person name="Olivier J."/>
            <person name="Enrico T."/>
            <person name="Nicola S."/>
        </authorList>
    </citation>
    <scope>NUCLEOTIDE SEQUENCE [LARGE SCALE GENOMIC DNA]</scope>
    <source>
        <strain evidence="9 10">DSM 44166</strain>
    </source>
</reference>
<evidence type="ECO:0000313" key="9">
    <source>
        <dbReference type="EMBL" id="ORX08816.1"/>
    </source>
</evidence>
<keyword evidence="6 7" id="KW-0472">Membrane</keyword>
<feature type="transmembrane region" description="Helical" evidence="7">
    <location>
        <begin position="35"/>
        <end position="56"/>
    </location>
</feature>
<evidence type="ECO:0000256" key="2">
    <source>
        <dbReference type="ARBA" id="ARBA00008193"/>
    </source>
</evidence>
<evidence type="ECO:0000256" key="3">
    <source>
        <dbReference type="ARBA" id="ARBA00022475"/>
    </source>
</evidence>
<keyword evidence="3" id="KW-1003">Cell membrane</keyword>
<feature type="domain" description="Glycine transporter" evidence="8">
    <location>
        <begin position="10"/>
        <end position="85"/>
    </location>
</feature>
<gene>
    <name evidence="9" type="ORF">AWC27_25055</name>
</gene>
<dbReference type="OrthoDB" id="9791874at2"/>
<dbReference type="RefSeq" id="WP_085670368.1">
    <property type="nucleotide sequence ID" value="NZ_JACKRU010000850.1"/>
</dbReference>
<dbReference type="PANTHER" id="PTHR30506:SF3">
    <property type="entry name" value="UPF0126 INNER MEMBRANE PROTEIN YADS-RELATED"/>
    <property type="match status" value="1"/>
</dbReference>
<keyword evidence="5 7" id="KW-1133">Transmembrane helix</keyword>
<comment type="similarity">
    <text evidence="2">Belongs to the UPF0126 family.</text>
</comment>
<dbReference type="AlphaFoldDB" id="A0A1X2ERV2"/>
<organism evidence="9 10">
    <name type="scientific">Mycobacterium szulgai</name>
    <dbReference type="NCBI Taxonomy" id="1787"/>
    <lineage>
        <taxon>Bacteria</taxon>
        <taxon>Bacillati</taxon>
        <taxon>Actinomycetota</taxon>
        <taxon>Actinomycetes</taxon>
        <taxon>Mycobacteriales</taxon>
        <taxon>Mycobacteriaceae</taxon>
        <taxon>Mycobacterium</taxon>
    </lineage>
</organism>
<dbReference type="InterPro" id="IPR005115">
    <property type="entry name" value="Gly_transporter"/>
</dbReference>
<dbReference type="PANTHER" id="PTHR30506">
    <property type="entry name" value="INNER MEMBRANE PROTEIN"/>
    <property type="match status" value="1"/>
</dbReference>
<dbReference type="EMBL" id="LQPW01000048">
    <property type="protein sequence ID" value="ORX08816.1"/>
    <property type="molecule type" value="Genomic_DNA"/>
</dbReference>
<feature type="domain" description="Glycine transporter" evidence="8">
    <location>
        <begin position="97"/>
        <end position="169"/>
    </location>
</feature>
<comment type="caution">
    <text evidence="9">The sequence shown here is derived from an EMBL/GenBank/DDBJ whole genome shotgun (WGS) entry which is preliminary data.</text>
</comment>
<keyword evidence="10" id="KW-1185">Reference proteome</keyword>